<feature type="domain" description="Cytidyltransferase-like" evidence="11">
    <location>
        <begin position="55"/>
        <end position="215"/>
    </location>
</feature>
<evidence type="ECO:0000256" key="6">
    <source>
        <dbReference type="ARBA" id="ARBA00022741"/>
    </source>
</evidence>
<evidence type="ECO:0000256" key="7">
    <source>
        <dbReference type="ARBA" id="ARBA00022840"/>
    </source>
</evidence>
<dbReference type="InterPro" id="IPR014729">
    <property type="entry name" value="Rossmann-like_a/b/a_fold"/>
</dbReference>
<dbReference type="Pfam" id="PF01467">
    <property type="entry name" value="CTP_transf_like"/>
    <property type="match status" value="1"/>
</dbReference>
<name>A0A5Q2RNL7_9ACTN</name>
<dbReference type="NCBIfam" id="TIGR00482">
    <property type="entry name" value="nicotinate (nicotinamide) nucleotide adenylyltransferase"/>
    <property type="match status" value="1"/>
</dbReference>
<evidence type="ECO:0000313" key="13">
    <source>
        <dbReference type="Proteomes" id="UP000334019"/>
    </source>
</evidence>
<dbReference type="KEGG" id="atq:GH723_11590"/>
<dbReference type="PANTHER" id="PTHR39321:SF3">
    <property type="entry name" value="PHOSPHOPANTETHEINE ADENYLYLTRANSFERASE"/>
    <property type="match status" value="1"/>
</dbReference>
<dbReference type="CDD" id="cd02165">
    <property type="entry name" value="NMNAT"/>
    <property type="match status" value="1"/>
</dbReference>
<dbReference type="EMBL" id="CP045851">
    <property type="protein sequence ID" value="QGG95687.1"/>
    <property type="molecule type" value="Genomic_DNA"/>
</dbReference>
<keyword evidence="7 10" id="KW-0067">ATP-binding</keyword>
<evidence type="ECO:0000256" key="8">
    <source>
        <dbReference type="ARBA" id="ARBA00023027"/>
    </source>
</evidence>
<dbReference type="InterPro" id="IPR005248">
    <property type="entry name" value="NadD/NMNAT"/>
</dbReference>
<evidence type="ECO:0000259" key="11">
    <source>
        <dbReference type="Pfam" id="PF01467"/>
    </source>
</evidence>
<evidence type="ECO:0000256" key="10">
    <source>
        <dbReference type="HAMAP-Rule" id="MF_00244"/>
    </source>
</evidence>
<evidence type="ECO:0000256" key="3">
    <source>
        <dbReference type="ARBA" id="ARBA00022642"/>
    </source>
</evidence>
<gene>
    <name evidence="10 12" type="primary">nadD</name>
    <name evidence="12" type="ORF">GH723_11590</name>
</gene>
<dbReference type="HAMAP" id="MF_00244">
    <property type="entry name" value="NaMN_adenylyltr"/>
    <property type="match status" value="1"/>
</dbReference>
<dbReference type="SUPFAM" id="SSF52374">
    <property type="entry name" value="Nucleotidylyl transferase"/>
    <property type="match status" value="1"/>
</dbReference>
<dbReference type="GO" id="GO:0005524">
    <property type="term" value="F:ATP binding"/>
    <property type="evidence" value="ECO:0007669"/>
    <property type="project" value="UniProtKB-KW"/>
</dbReference>
<evidence type="ECO:0000256" key="9">
    <source>
        <dbReference type="ARBA" id="ARBA00048721"/>
    </source>
</evidence>
<organism evidence="12 13">
    <name type="scientific">Actinomarinicola tropica</name>
    <dbReference type="NCBI Taxonomy" id="2789776"/>
    <lineage>
        <taxon>Bacteria</taxon>
        <taxon>Bacillati</taxon>
        <taxon>Actinomycetota</taxon>
        <taxon>Acidimicrobiia</taxon>
        <taxon>Acidimicrobiales</taxon>
        <taxon>Iamiaceae</taxon>
        <taxon>Actinomarinicola</taxon>
    </lineage>
</organism>
<evidence type="ECO:0000256" key="2">
    <source>
        <dbReference type="ARBA" id="ARBA00005019"/>
    </source>
</evidence>
<sequence>MRVTPVAPGAACAAAAGRVVGAGRGGPPRYQARAPKWCRFRRKLPAVGRRERVGIFGGTFDPPHVGHLVAALNARHGARLDRVLLVVANEPWQKLGVRDLSPAADRLAMVDAAVDGVEGLAASDIEIRRGGRSYTADTLAQLHDELPGADLFLILGSDAVAGLPTWEHTERLKELADIVVVDRPGTEGARPPEGYRYEVVEVPQLEISSTDIRARVRDGRPLDYLLPRDVIACVLGRGLYRDGA</sequence>
<comment type="similarity">
    <text evidence="10">Belongs to the NadD family.</text>
</comment>
<protein>
    <recommendedName>
        <fullName evidence="10">Probable nicotinate-nucleotide adenylyltransferase</fullName>
        <ecNumber evidence="10">2.7.7.18</ecNumber>
    </recommendedName>
    <alternativeName>
        <fullName evidence="10">Deamido-NAD(+) diphosphorylase</fullName>
    </alternativeName>
    <alternativeName>
        <fullName evidence="10">Deamido-NAD(+) pyrophosphorylase</fullName>
    </alternativeName>
    <alternativeName>
        <fullName evidence="10">Nicotinate mononucleotide adenylyltransferase</fullName>
        <shortName evidence="10">NaMN adenylyltransferase</shortName>
    </alternativeName>
</protein>
<keyword evidence="6 10" id="KW-0547">Nucleotide-binding</keyword>
<dbReference type="InterPro" id="IPR004821">
    <property type="entry name" value="Cyt_trans-like"/>
</dbReference>
<dbReference type="Proteomes" id="UP000334019">
    <property type="component" value="Chromosome"/>
</dbReference>
<dbReference type="GO" id="GO:0004515">
    <property type="term" value="F:nicotinate-nucleotide adenylyltransferase activity"/>
    <property type="evidence" value="ECO:0007669"/>
    <property type="project" value="UniProtKB-UniRule"/>
</dbReference>
<keyword evidence="8 10" id="KW-0520">NAD</keyword>
<dbReference type="UniPathway" id="UPA00253">
    <property type="reaction ID" value="UER00332"/>
</dbReference>
<evidence type="ECO:0000313" key="12">
    <source>
        <dbReference type="EMBL" id="QGG95687.1"/>
    </source>
</evidence>
<proteinExistence type="inferred from homology"/>
<keyword evidence="5 10" id="KW-0548">Nucleotidyltransferase</keyword>
<dbReference type="Gene3D" id="3.40.50.620">
    <property type="entry name" value="HUPs"/>
    <property type="match status" value="1"/>
</dbReference>
<evidence type="ECO:0000256" key="4">
    <source>
        <dbReference type="ARBA" id="ARBA00022679"/>
    </source>
</evidence>
<dbReference type="PANTHER" id="PTHR39321">
    <property type="entry name" value="NICOTINATE-NUCLEOTIDE ADENYLYLTRANSFERASE-RELATED"/>
    <property type="match status" value="1"/>
</dbReference>
<reference evidence="12 13" key="1">
    <citation type="submission" date="2019-11" db="EMBL/GenBank/DDBJ databases">
        <authorList>
            <person name="He Y."/>
        </authorList>
    </citation>
    <scope>NUCLEOTIDE SEQUENCE [LARGE SCALE GENOMIC DNA]</scope>
    <source>
        <strain evidence="12 13">SCSIO 58843</strain>
    </source>
</reference>
<dbReference type="EC" id="2.7.7.18" evidence="10"/>
<keyword evidence="4 10" id="KW-0808">Transferase</keyword>
<evidence type="ECO:0000256" key="1">
    <source>
        <dbReference type="ARBA" id="ARBA00002324"/>
    </source>
</evidence>
<keyword evidence="13" id="KW-1185">Reference proteome</keyword>
<keyword evidence="3 10" id="KW-0662">Pyridine nucleotide biosynthesis</keyword>
<dbReference type="NCBIfam" id="NF000840">
    <property type="entry name" value="PRK00071.1-3"/>
    <property type="match status" value="1"/>
</dbReference>
<accession>A0A5Q2RNL7</accession>
<comment type="function">
    <text evidence="1 10">Catalyzes the reversible adenylation of nicotinate mononucleotide (NaMN) to nicotinic acid adenine dinucleotide (NaAD).</text>
</comment>
<dbReference type="GO" id="GO:0009435">
    <property type="term" value="P:NAD+ biosynthetic process"/>
    <property type="evidence" value="ECO:0007669"/>
    <property type="project" value="UniProtKB-UniRule"/>
</dbReference>
<comment type="catalytic activity">
    <reaction evidence="9 10">
        <text>nicotinate beta-D-ribonucleotide + ATP + H(+) = deamido-NAD(+) + diphosphate</text>
        <dbReference type="Rhea" id="RHEA:22860"/>
        <dbReference type="ChEBI" id="CHEBI:15378"/>
        <dbReference type="ChEBI" id="CHEBI:30616"/>
        <dbReference type="ChEBI" id="CHEBI:33019"/>
        <dbReference type="ChEBI" id="CHEBI:57502"/>
        <dbReference type="ChEBI" id="CHEBI:58437"/>
        <dbReference type="EC" id="2.7.7.18"/>
    </reaction>
</comment>
<dbReference type="AlphaFoldDB" id="A0A5Q2RNL7"/>
<evidence type="ECO:0000256" key="5">
    <source>
        <dbReference type="ARBA" id="ARBA00022695"/>
    </source>
</evidence>
<comment type="pathway">
    <text evidence="2 10">Cofactor biosynthesis; NAD(+) biosynthesis; deamido-NAD(+) from nicotinate D-ribonucleotide: step 1/1.</text>
</comment>